<keyword evidence="15" id="KW-1185">Reference proteome</keyword>
<keyword evidence="8" id="KW-0805">Transcription regulation</keyword>
<protein>
    <recommendedName>
        <fullName evidence="12">rRNA adenine N(6)-methyltransferase</fullName>
        <ecNumber evidence="12">2.1.1.-</ecNumber>
    </recommendedName>
</protein>
<feature type="binding site" evidence="11">
    <location>
        <position position="106"/>
    </location>
    <ligand>
        <name>S-adenosyl-L-methionine</name>
        <dbReference type="ChEBI" id="CHEBI:59789"/>
    </ligand>
</feature>
<dbReference type="EC" id="2.1.1.-" evidence="12"/>
<keyword evidence="7" id="KW-0809">Transit peptide</keyword>
<dbReference type="NCBIfam" id="TIGR00755">
    <property type="entry name" value="ksgA"/>
    <property type="match status" value="1"/>
</dbReference>
<dbReference type="CDD" id="cd02440">
    <property type="entry name" value="AdoMet_MTases"/>
    <property type="match status" value="1"/>
</dbReference>
<evidence type="ECO:0000256" key="8">
    <source>
        <dbReference type="ARBA" id="ARBA00023015"/>
    </source>
</evidence>
<evidence type="ECO:0000256" key="11">
    <source>
        <dbReference type="PROSITE-ProRule" id="PRU01026"/>
    </source>
</evidence>
<dbReference type="FunFam" id="1.10.8.100:FF:000006">
    <property type="entry name" value="rRNA adenine N(6)-methyltransferase"/>
    <property type="match status" value="1"/>
</dbReference>
<evidence type="ECO:0000256" key="7">
    <source>
        <dbReference type="ARBA" id="ARBA00022946"/>
    </source>
</evidence>
<keyword evidence="4 11" id="KW-0808">Transferase</keyword>
<feature type="binding site" evidence="11">
    <location>
        <position position="31"/>
    </location>
    <ligand>
        <name>S-adenosyl-L-methionine</name>
        <dbReference type="ChEBI" id="CHEBI:59789"/>
    </ligand>
</feature>
<dbReference type="Gene3D" id="3.40.50.150">
    <property type="entry name" value="Vaccinia Virus protein VP39"/>
    <property type="match status" value="1"/>
</dbReference>
<organism evidence="14 15">
    <name type="scientific">Paralvinella palmiformis</name>
    <dbReference type="NCBI Taxonomy" id="53620"/>
    <lineage>
        <taxon>Eukaryota</taxon>
        <taxon>Metazoa</taxon>
        <taxon>Spiralia</taxon>
        <taxon>Lophotrochozoa</taxon>
        <taxon>Annelida</taxon>
        <taxon>Polychaeta</taxon>
        <taxon>Sedentaria</taxon>
        <taxon>Canalipalpata</taxon>
        <taxon>Terebellida</taxon>
        <taxon>Terebelliformia</taxon>
        <taxon>Alvinellidae</taxon>
        <taxon>Paralvinella</taxon>
    </lineage>
</organism>
<keyword evidence="5 11" id="KW-0949">S-adenosyl-L-methionine</keyword>
<dbReference type="GO" id="GO:0006391">
    <property type="term" value="P:transcription initiation at mitochondrial promoter"/>
    <property type="evidence" value="ECO:0007669"/>
    <property type="project" value="TreeGrafter"/>
</dbReference>
<dbReference type="Pfam" id="PF00398">
    <property type="entry name" value="RrnaAD"/>
    <property type="match status" value="1"/>
</dbReference>
<dbReference type="InterPro" id="IPR001737">
    <property type="entry name" value="KsgA/Erm"/>
</dbReference>
<evidence type="ECO:0000313" key="14">
    <source>
        <dbReference type="EMBL" id="KAK2157166.1"/>
    </source>
</evidence>
<dbReference type="GO" id="GO:0034246">
    <property type="term" value="F:mitochondrial transcription factor activity"/>
    <property type="evidence" value="ECO:0007669"/>
    <property type="project" value="TreeGrafter"/>
</dbReference>
<dbReference type="SMART" id="SM00650">
    <property type="entry name" value="rADc"/>
    <property type="match status" value="1"/>
</dbReference>
<dbReference type="FunFam" id="3.40.50.150:FF:000109">
    <property type="entry name" value="rRNA adenine N(6)-methyltransferase"/>
    <property type="match status" value="1"/>
</dbReference>
<dbReference type="PANTHER" id="PTHR11727:SF17">
    <property type="entry name" value="DIMETHYLADENOSINE TRANSFERASE 1, MITOCHONDRIAL"/>
    <property type="match status" value="1"/>
</dbReference>
<name>A0AAD9N6U3_9ANNE</name>
<dbReference type="GO" id="GO:0000179">
    <property type="term" value="F:rRNA (adenine-N6,N6-)-dimethyltransferase activity"/>
    <property type="evidence" value="ECO:0007669"/>
    <property type="project" value="UniProtKB-UniRule"/>
</dbReference>
<comment type="subcellular location">
    <subcellularLocation>
        <location evidence="1">Mitochondrion</location>
    </subcellularLocation>
</comment>
<evidence type="ECO:0000256" key="2">
    <source>
        <dbReference type="ARBA" id="ARBA00022552"/>
    </source>
</evidence>
<dbReference type="SUPFAM" id="SSF53335">
    <property type="entry name" value="S-adenosyl-L-methionine-dependent methyltransferases"/>
    <property type="match status" value="1"/>
</dbReference>
<evidence type="ECO:0000256" key="12">
    <source>
        <dbReference type="RuleBase" id="RU362106"/>
    </source>
</evidence>
<dbReference type="Gene3D" id="1.10.8.100">
    <property type="entry name" value="Ribosomal RNA adenine dimethylase-like, domain 2"/>
    <property type="match status" value="1"/>
</dbReference>
<dbReference type="PROSITE" id="PS51689">
    <property type="entry name" value="SAM_RNA_A_N6_MT"/>
    <property type="match status" value="1"/>
</dbReference>
<dbReference type="PANTHER" id="PTHR11727">
    <property type="entry name" value="DIMETHYLADENOSINE TRANSFERASE"/>
    <property type="match status" value="1"/>
</dbReference>
<feature type="binding site" evidence="11">
    <location>
        <position position="136"/>
    </location>
    <ligand>
        <name>S-adenosyl-L-methionine</name>
        <dbReference type="ChEBI" id="CHEBI:59789"/>
    </ligand>
</feature>
<feature type="binding site" evidence="11">
    <location>
        <position position="58"/>
    </location>
    <ligand>
        <name>S-adenosyl-L-methionine</name>
        <dbReference type="ChEBI" id="CHEBI:59789"/>
    </ligand>
</feature>
<comment type="caution">
    <text evidence="14">The sequence shown here is derived from an EMBL/GenBank/DDBJ whole genome shotgun (WGS) entry which is preliminary data.</text>
</comment>
<gene>
    <name evidence="14" type="ORF">LSH36_196g01026</name>
</gene>
<evidence type="ECO:0000313" key="15">
    <source>
        <dbReference type="Proteomes" id="UP001208570"/>
    </source>
</evidence>
<evidence type="ECO:0000256" key="4">
    <source>
        <dbReference type="ARBA" id="ARBA00022679"/>
    </source>
</evidence>
<feature type="binding site" evidence="11">
    <location>
        <position position="33"/>
    </location>
    <ligand>
        <name>S-adenosyl-L-methionine</name>
        <dbReference type="ChEBI" id="CHEBI:59789"/>
    </ligand>
</feature>
<evidence type="ECO:0000256" key="6">
    <source>
        <dbReference type="ARBA" id="ARBA00022884"/>
    </source>
</evidence>
<evidence type="ECO:0000256" key="9">
    <source>
        <dbReference type="ARBA" id="ARBA00023128"/>
    </source>
</evidence>
<keyword evidence="9" id="KW-0496">Mitochondrion</keyword>
<keyword evidence="3 11" id="KW-0489">Methyltransferase</keyword>
<dbReference type="GO" id="GO:0005759">
    <property type="term" value="C:mitochondrial matrix"/>
    <property type="evidence" value="ECO:0007669"/>
    <property type="project" value="TreeGrafter"/>
</dbReference>
<evidence type="ECO:0000256" key="3">
    <source>
        <dbReference type="ARBA" id="ARBA00022603"/>
    </source>
</evidence>
<keyword evidence="6 11" id="KW-0694">RNA-binding</keyword>
<dbReference type="InterPro" id="IPR023165">
    <property type="entry name" value="rRNA_Ade_diMease-like_C"/>
</dbReference>
<reference evidence="14" key="1">
    <citation type="journal article" date="2023" name="Mol. Biol. Evol.">
        <title>Third-Generation Sequencing Reveals the Adaptive Role of the Epigenome in Three Deep-Sea Polychaetes.</title>
        <authorList>
            <person name="Perez M."/>
            <person name="Aroh O."/>
            <person name="Sun Y."/>
            <person name="Lan Y."/>
            <person name="Juniper S.K."/>
            <person name="Young C.R."/>
            <person name="Angers B."/>
            <person name="Qian P.Y."/>
        </authorList>
    </citation>
    <scope>NUCLEOTIDE SEQUENCE</scope>
    <source>
        <strain evidence="14">P08H-3</strain>
    </source>
</reference>
<comment type="similarity">
    <text evidence="11 12">Belongs to the class I-like SAM-binding methyltransferase superfamily. rRNA adenine N(6)-methyltransferase family.</text>
</comment>
<dbReference type="Proteomes" id="UP001208570">
    <property type="component" value="Unassembled WGS sequence"/>
</dbReference>
<evidence type="ECO:0000259" key="13">
    <source>
        <dbReference type="SMART" id="SM00650"/>
    </source>
</evidence>
<dbReference type="AlphaFoldDB" id="A0AAD9N6U3"/>
<dbReference type="InterPro" id="IPR011530">
    <property type="entry name" value="rRNA_adenine_dimethylase"/>
</dbReference>
<dbReference type="InterPro" id="IPR020598">
    <property type="entry name" value="rRNA_Ade_methylase_Trfase_N"/>
</dbReference>
<dbReference type="InterPro" id="IPR029063">
    <property type="entry name" value="SAM-dependent_MTases_sf"/>
</dbReference>
<accession>A0AAD9N6U3</accession>
<dbReference type="GO" id="GO:0003723">
    <property type="term" value="F:RNA binding"/>
    <property type="evidence" value="ECO:0007669"/>
    <property type="project" value="UniProtKB-UniRule"/>
</dbReference>
<feature type="domain" description="Ribosomal RNA adenine methylase transferase N-terminal" evidence="13">
    <location>
        <begin position="38"/>
        <end position="229"/>
    </location>
</feature>
<keyword evidence="10" id="KW-0804">Transcription</keyword>
<feature type="binding site" evidence="11">
    <location>
        <position position="80"/>
    </location>
    <ligand>
        <name>S-adenosyl-L-methionine</name>
        <dbReference type="ChEBI" id="CHEBI:59789"/>
    </ligand>
</feature>
<evidence type="ECO:0000256" key="10">
    <source>
        <dbReference type="ARBA" id="ARBA00023163"/>
    </source>
</evidence>
<dbReference type="EMBL" id="JAODUP010000196">
    <property type="protein sequence ID" value="KAK2157166.1"/>
    <property type="molecule type" value="Genomic_DNA"/>
</dbReference>
<evidence type="ECO:0000256" key="1">
    <source>
        <dbReference type="ARBA" id="ARBA00004173"/>
    </source>
</evidence>
<proteinExistence type="inferred from homology"/>
<keyword evidence="2 12" id="KW-0698">rRNA processing</keyword>
<sequence length="334" mass="38640">MANRYRLPPLPSIREIIELYKIRALKKLSQNFLLDANLNKKIVRSAGRLKDGWVCEVGPGPGGITRAILEKNPEELAVIEKDPRFIPGLELLNEASGGKIKIYHGDVLRFNTEEIIPQSKRRAWTEKTPNIHLIGNLPFSVSTPLIVQWLENIATKTGPWKYGRVRMTLTFQKEVMQRMVASVADIQRSRLSIMTQYLCDVRHEFTIPGKAFVPKPDVDVSVVHFVPRIEPLIDVPFKYVEKVVRHIFHYRQKMIKHGVRTLFPPDRPELTEDMFKLADINPSTRSFMLSISDMGRLAMVYQTLCDENPGLFEYYYRDETNAAEWRRKKLPLNL</sequence>
<evidence type="ECO:0000256" key="5">
    <source>
        <dbReference type="ARBA" id="ARBA00022691"/>
    </source>
</evidence>